<dbReference type="SMART" id="SM00344">
    <property type="entry name" value="HTH_ASNC"/>
    <property type="match status" value="2"/>
</dbReference>
<evidence type="ECO:0000313" key="5">
    <source>
        <dbReference type="EMBL" id="MFD0920500.1"/>
    </source>
</evidence>
<dbReference type="PANTHER" id="PTHR30154">
    <property type="entry name" value="LEUCINE-RESPONSIVE REGULATORY PROTEIN"/>
    <property type="match status" value="1"/>
</dbReference>
<dbReference type="Pfam" id="PF13404">
    <property type="entry name" value="HTH_AsnC-type"/>
    <property type="match status" value="2"/>
</dbReference>
<proteinExistence type="predicted"/>
<reference evidence="6" key="1">
    <citation type="journal article" date="2019" name="Int. J. Syst. Evol. Microbiol.">
        <title>The Global Catalogue of Microorganisms (GCM) 10K type strain sequencing project: providing services to taxonomists for standard genome sequencing and annotation.</title>
        <authorList>
            <consortium name="The Broad Institute Genomics Platform"/>
            <consortium name="The Broad Institute Genome Sequencing Center for Infectious Disease"/>
            <person name="Wu L."/>
            <person name="Ma J."/>
        </authorList>
    </citation>
    <scope>NUCLEOTIDE SEQUENCE [LARGE SCALE GENOMIC DNA]</scope>
    <source>
        <strain evidence="6">CCUG 56401</strain>
    </source>
</reference>
<dbReference type="SUPFAM" id="SSF46785">
    <property type="entry name" value="Winged helix' DNA-binding domain"/>
    <property type="match status" value="2"/>
</dbReference>
<keyword evidence="1" id="KW-0805">Transcription regulation</keyword>
<dbReference type="InterPro" id="IPR019887">
    <property type="entry name" value="Tscrpt_reg_AsnC/Lrp_C"/>
</dbReference>
<accession>A0ABW3FQS2</accession>
<sequence>MSDTRVRLDELDRRVLAALQVDGRASWRRIAAVLGEPERTITRRGTRLLESGVVVVTGMSRAGDATLLRVACAPGMTRTVVRALARREDTTFAYALAGSMDCIVELVTPRPAEVVLDELPGVPGLVNSSAHPVLKYFRTVHEWQPGVLSDDEVAGLREFEPVTPAASQRDGELTREDRLMLQALAADGRRTHDELGRIAGISEATARRRVERMRRSGRLLVRAVVEPEALGVPVEAMLWIKVKPGQVDTTGHALLRSPLVRYVAATTGEYQLCADVTVADRASLYSFTTSGDWLAGAVAVEPFVVVSAMKRSGVERL</sequence>
<gene>
    <name evidence="5" type="ORF">ACFQ16_12175</name>
</gene>
<name>A0ABW3FQS2_9PSEU</name>
<dbReference type="Proteomes" id="UP001597018">
    <property type="component" value="Unassembled WGS sequence"/>
</dbReference>
<dbReference type="Gene3D" id="3.30.70.920">
    <property type="match status" value="1"/>
</dbReference>
<keyword evidence="6" id="KW-1185">Reference proteome</keyword>
<evidence type="ECO:0000313" key="6">
    <source>
        <dbReference type="Proteomes" id="UP001597018"/>
    </source>
</evidence>
<dbReference type="InterPro" id="IPR019888">
    <property type="entry name" value="Tscrpt_reg_AsnC-like"/>
</dbReference>
<dbReference type="Gene3D" id="1.10.10.10">
    <property type="entry name" value="Winged helix-like DNA-binding domain superfamily/Winged helix DNA-binding domain"/>
    <property type="match status" value="2"/>
</dbReference>
<dbReference type="InterPro" id="IPR011008">
    <property type="entry name" value="Dimeric_a/b-barrel"/>
</dbReference>
<dbReference type="InterPro" id="IPR036388">
    <property type="entry name" value="WH-like_DNA-bd_sf"/>
</dbReference>
<dbReference type="SUPFAM" id="SSF54909">
    <property type="entry name" value="Dimeric alpha+beta barrel"/>
    <property type="match status" value="1"/>
</dbReference>
<protein>
    <submittedName>
        <fullName evidence="5">Lrp/AsnC family transcriptional regulator</fullName>
    </submittedName>
</protein>
<dbReference type="PRINTS" id="PR00033">
    <property type="entry name" value="HTHASNC"/>
</dbReference>
<dbReference type="PROSITE" id="PS50956">
    <property type="entry name" value="HTH_ASNC_2"/>
    <property type="match status" value="1"/>
</dbReference>
<dbReference type="Pfam" id="PF01037">
    <property type="entry name" value="AsnC_trans_reg"/>
    <property type="match status" value="1"/>
</dbReference>
<comment type="caution">
    <text evidence="5">The sequence shown here is derived from an EMBL/GenBank/DDBJ whole genome shotgun (WGS) entry which is preliminary data.</text>
</comment>
<dbReference type="RefSeq" id="WP_263248092.1">
    <property type="nucleotide sequence ID" value="NZ_BAABLT010000005.1"/>
</dbReference>
<dbReference type="PANTHER" id="PTHR30154:SF34">
    <property type="entry name" value="TRANSCRIPTIONAL REGULATOR AZLB"/>
    <property type="match status" value="1"/>
</dbReference>
<feature type="domain" description="HTH asnC-type" evidence="4">
    <location>
        <begin position="173"/>
        <end position="233"/>
    </location>
</feature>
<evidence type="ECO:0000256" key="2">
    <source>
        <dbReference type="ARBA" id="ARBA00023125"/>
    </source>
</evidence>
<evidence type="ECO:0000259" key="4">
    <source>
        <dbReference type="PROSITE" id="PS50956"/>
    </source>
</evidence>
<keyword evidence="2" id="KW-0238">DNA-binding</keyword>
<keyword evidence="3" id="KW-0804">Transcription</keyword>
<dbReference type="EMBL" id="JBHTIW010000007">
    <property type="protein sequence ID" value="MFD0920500.1"/>
    <property type="molecule type" value="Genomic_DNA"/>
</dbReference>
<organism evidence="5 6">
    <name type="scientific">Saccharopolyspora rosea</name>
    <dbReference type="NCBI Taxonomy" id="524884"/>
    <lineage>
        <taxon>Bacteria</taxon>
        <taxon>Bacillati</taxon>
        <taxon>Actinomycetota</taxon>
        <taxon>Actinomycetes</taxon>
        <taxon>Pseudonocardiales</taxon>
        <taxon>Pseudonocardiaceae</taxon>
        <taxon>Saccharopolyspora</taxon>
    </lineage>
</organism>
<dbReference type="InterPro" id="IPR036390">
    <property type="entry name" value="WH_DNA-bd_sf"/>
</dbReference>
<evidence type="ECO:0000256" key="1">
    <source>
        <dbReference type="ARBA" id="ARBA00023015"/>
    </source>
</evidence>
<evidence type="ECO:0000256" key="3">
    <source>
        <dbReference type="ARBA" id="ARBA00023163"/>
    </source>
</evidence>
<dbReference type="InterPro" id="IPR000485">
    <property type="entry name" value="AsnC-type_HTH_dom"/>
</dbReference>